<name>A0A6M4IJG4_9BACT</name>
<keyword evidence="2" id="KW-1185">Reference proteome</keyword>
<sequence>MRAPIDPLKDCIARIGTIRDRWIVINDDTVAPSLLTSIRRILPIPGAFDAIPYRKQADELLSIEAALSTELDALRNFALSEFSGTSSKALASAAIPYTQVLMTVVGTLRQIKARFADALEKTGPRYQWQAYNKDVAEYEVLRSQLGRVGSRFSAILNSADPSELIEDVAQTSEIRLANAIPLFMSQIIAHVNAEAPSLVEAVVSEQMSTGQPKVFALQTDHAIRLLAFAMIAHEMREAKRCLPPQTFRLIEPLTLASIRQASTEFGEAFEHDAKHFLIGYDTAVSHNVNPIFGIAAYFNRILASELGLSVSKDDDSYLGDAVSEVIRRLRLNWWANLSSRATILV</sequence>
<dbReference type="Proteomes" id="UP000500938">
    <property type="component" value="Chromosome"/>
</dbReference>
<proteinExistence type="predicted"/>
<dbReference type="RefSeq" id="WP_171224653.1">
    <property type="nucleotide sequence ID" value="NZ_CP053085.1"/>
</dbReference>
<dbReference type="AlphaFoldDB" id="A0A6M4IJG4"/>
<gene>
    <name evidence="1" type="ORF">HKW67_06755</name>
</gene>
<dbReference type="KEGG" id="ggr:HKW67_06755"/>
<evidence type="ECO:0000313" key="1">
    <source>
        <dbReference type="EMBL" id="QJR35224.1"/>
    </source>
</evidence>
<reference evidence="1 2" key="1">
    <citation type="submission" date="2020-05" db="EMBL/GenBank/DDBJ databases">
        <title>Complete genome sequence of Gemmatimonas greenlandica TET16.</title>
        <authorList>
            <person name="Zeng Y."/>
        </authorList>
    </citation>
    <scope>NUCLEOTIDE SEQUENCE [LARGE SCALE GENOMIC DNA]</scope>
    <source>
        <strain evidence="1 2">TET16</strain>
    </source>
</reference>
<accession>A0A6M4IJG4</accession>
<dbReference type="EMBL" id="CP053085">
    <property type="protein sequence ID" value="QJR35224.1"/>
    <property type="molecule type" value="Genomic_DNA"/>
</dbReference>
<evidence type="ECO:0000313" key="2">
    <source>
        <dbReference type="Proteomes" id="UP000500938"/>
    </source>
</evidence>
<organism evidence="1 2">
    <name type="scientific">Gemmatimonas groenlandica</name>
    <dbReference type="NCBI Taxonomy" id="2732249"/>
    <lineage>
        <taxon>Bacteria</taxon>
        <taxon>Pseudomonadati</taxon>
        <taxon>Gemmatimonadota</taxon>
        <taxon>Gemmatimonadia</taxon>
        <taxon>Gemmatimonadales</taxon>
        <taxon>Gemmatimonadaceae</taxon>
        <taxon>Gemmatimonas</taxon>
    </lineage>
</organism>
<protein>
    <submittedName>
        <fullName evidence="1">Uncharacterized protein</fullName>
    </submittedName>
</protein>